<gene>
    <name evidence="1" type="ORF">SAMN04488524_0665</name>
</gene>
<protein>
    <submittedName>
        <fullName evidence="1">Uncharacterized protein</fullName>
    </submittedName>
</protein>
<name>A0A1W1ZF10_9SPHI</name>
<keyword evidence="2" id="KW-1185">Reference proteome</keyword>
<organism evidence="1 2">
    <name type="scientific">Pedobacter africanus</name>
    <dbReference type="NCBI Taxonomy" id="151894"/>
    <lineage>
        <taxon>Bacteria</taxon>
        <taxon>Pseudomonadati</taxon>
        <taxon>Bacteroidota</taxon>
        <taxon>Sphingobacteriia</taxon>
        <taxon>Sphingobacteriales</taxon>
        <taxon>Sphingobacteriaceae</taxon>
        <taxon>Pedobacter</taxon>
    </lineage>
</organism>
<dbReference type="OrthoDB" id="772390at2"/>
<evidence type="ECO:0000313" key="2">
    <source>
        <dbReference type="Proteomes" id="UP000192756"/>
    </source>
</evidence>
<dbReference type="RefSeq" id="WP_084236982.1">
    <property type="nucleotide sequence ID" value="NZ_FWXT01000001.1"/>
</dbReference>
<sequence>MLDFYLIHDDQATPEYPEQGGLEQVGGLDEKCFKVLKDKKIIPGNLDYYTDFRWDTSLSKQIHEHIQESDLKTDSCVKTLVVLLDSAKHHKCGLIAYCD</sequence>
<accession>A0A1W1ZF10</accession>
<dbReference type="AlphaFoldDB" id="A0A1W1ZF10"/>
<dbReference type="STRING" id="151894.SAMN04488524_0665"/>
<reference evidence="2" key="1">
    <citation type="submission" date="2017-04" db="EMBL/GenBank/DDBJ databases">
        <authorList>
            <person name="Varghese N."/>
            <person name="Submissions S."/>
        </authorList>
    </citation>
    <scope>NUCLEOTIDE SEQUENCE [LARGE SCALE GENOMIC DNA]</scope>
    <source>
        <strain evidence="2">DSM 12126</strain>
    </source>
</reference>
<dbReference type="Proteomes" id="UP000192756">
    <property type="component" value="Unassembled WGS sequence"/>
</dbReference>
<dbReference type="EMBL" id="FWXT01000001">
    <property type="protein sequence ID" value="SMC46973.1"/>
    <property type="molecule type" value="Genomic_DNA"/>
</dbReference>
<evidence type="ECO:0000313" key="1">
    <source>
        <dbReference type="EMBL" id="SMC46973.1"/>
    </source>
</evidence>
<proteinExistence type="predicted"/>